<evidence type="ECO:0000313" key="3">
    <source>
        <dbReference type="EMBL" id="MBK1828184.1"/>
    </source>
</evidence>
<dbReference type="InterPro" id="IPR003959">
    <property type="entry name" value="ATPase_AAA_core"/>
</dbReference>
<evidence type="ECO:0000259" key="2">
    <source>
        <dbReference type="SMART" id="SM00382"/>
    </source>
</evidence>
<sequence>MSDDQQSDQLEGGAYEVIRARLAKHGEALQGGLDRLNEDRLEVFGGVETMLLGTERISTEHNCVARDLIAIGKRRFLFGYNIQFGLKQTTDIADVFKVYDYNPEDHSFHPVAIEEVLGVSAFKEDFLYLYKYYRETVFQKFMVIGPHLFIAMRTGKTLEDIKVFKWVLGMDGSLEYVGNRFDHEYVYPDQHEFEWLRAHRGMHRGGEHPHISIEDRVFVETVGGDLTVKVEDNTASGRGIYEEPVTESDQTLDDAEIFYATVGSLILLKILPYREELHRYLVYNEKTQKVHRLDAIGDSCVLLPDDHGIVFANGYLLQSGEVKTFDHGRVDMRFERKVMSSNGEDVLYSFYNRPNGQYVLLSYNRIAQEIDTPITCSGYSLFGDGSLVLFRADGEPQKHHSLQVWQTPYLDDEASAEAATNQDSYLFKIGNPELVRGMAESRELLRLLSKDDSFGGLYLDLVKRSGDLLDSYFWLGREDCGKLAEPLKAIRSTAEAAIGEFEKVRALRRTAEERTAAARASVDEALRSAATVPGDDLKGLVANLAALRRIRGEVIGLRDVRYVLTEDIDDFEQRVVEGTESLSQRTVDFLLGEDSLGEYAAAIQDQEERVPKIATVLEADEVAESLDQAGEELEMLIDVVGGLKIADATETTAIIERISGLFAKLNGTRGTLRNRRKELARGEGDAQFSAQMKLLAQALANQLDLCDSPEKCDEALSRLMLQVEDLEGRFAEFDEYIEELTGRREEIYDAFEGRRTQLLEARQKRAGSLFKSAERILSSVGNRLSAIKEVEEIHAYFASDAMVEKVRDVIGQLEDLGDSVKADDIRTRLKTLREDGVRQLKDRKELYVDGQNVLRFGKHSFSVNTQPLEMTIVPHDEGMAFHLAGTKFFEPVTDEAFLATREVWDMEVPSESPQVARVEYLAWQYLKRFEGAMPDDLLKSVQSFMQPRYEEGYTKGVHDEDAARLLESLLPIHAEAGLLRFGPRTRAAAVLFWESWELPSKEDLAGMFESYGRGRRAFPGGEGPSRWKGRLQRAFTAWQEETGLFGEVSPQQVVDYLAEELAEGGEFIVSSEAARLAKALEHALVSKRIESPFQQDGVAAGPRYEIARIWLDGFVVTDPSVVESTPDGLRSSVVDEAAVHLARGGFEQRSVKDVELAVSVDGLRSDHECVEGGRLELHYSEFLERLAAHEAGPASSFRALSRMKHQLTTERRESMRLDEFKPKVMSAFVRNRLLDEVYLPMIGGNLAKQLGTAGSETRTDRMGMLLLISPPGYGKTTLMEYVANRLGLTFVKINGPALGHDVVSLDPADAPNASARQEVIRLNLALEMGDNVMIYVDDIQHTNSEFLQKFISLCDAQRKIEGVWQGRARTYDLRGRKVAVVMAGNPYTESGGKFQIPDMLANRADTYNLGDILGGHEAAFKSSYIENSLTSNGALSRLASRSQKDVLTLIRIAETGSRDGEDFEGNYTPAEIDEMVAATKHLLVVRDTILRVNLEYIRSAAQEDNYRTEPPFKLQGSYRNMNRIAEKVLPLMTEEEVRQIVLDHYKSESQNLTTAAEANLLKFYEMEGILDGVQAERWQQIKKEFGRQKMLGGAGEDDPIARVVAQLTQFNDGLSAIGETITEVGSSYSKPQSLSETSVDQLRQIIDGLRAVPVQVDIKVVPVQDEDGSIEKVAKSSPIDIQPEVRQETVKKIGKAKKKPAGDKDADRAPE</sequence>
<dbReference type="Gene3D" id="3.40.50.300">
    <property type="entry name" value="P-loop containing nucleotide triphosphate hydrolases"/>
    <property type="match status" value="1"/>
</dbReference>
<dbReference type="GO" id="GO:0016887">
    <property type="term" value="F:ATP hydrolysis activity"/>
    <property type="evidence" value="ECO:0007669"/>
    <property type="project" value="InterPro"/>
</dbReference>
<dbReference type="InterPro" id="IPR027417">
    <property type="entry name" value="P-loop_NTPase"/>
</dbReference>
<dbReference type="InterPro" id="IPR020958">
    <property type="entry name" value="DUF3686"/>
</dbReference>
<proteinExistence type="predicted"/>
<reference evidence="3" key="1">
    <citation type="submission" date="2021-01" db="EMBL/GenBank/DDBJ databases">
        <title>Modified the classification status of verrucomicrobia.</title>
        <authorList>
            <person name="Feng X."/>
        </authorList>
    </citation>
    <scope>NUCLEOTIDE SEQUENCE</scope>
    <source>
        <strain evidence="3">KCTC 22201</strain>
    </source>
</reference>
<name>A0A934VFB2_9BACT</name>
<keyword evidence="4" id="KW-1185">Reference proteome</keyword>
<dbReference type="GO" id="GO:0005524">
    <property type="term" value="F:ATP binding"/>
    <property type="evidence" value="ECO:0007669"/>
    <property type="project" value="InterPro"/>
</dbReference>
<dbReference type="InterPro" id="IPR057224">
    <property type="entry name" value="DUF7902"/>
</dbReference>
<dbReference type="Proteomes" id="UP000658278">
    <property type="component" value="Unassembled WGS sequence"/>
</dbReference>
<evidence type="ECO:0000256" key="1">
    <source>
        <dbReference type="SAM" id="MobiDB-lite"/>
    </source>
</evidence>
<dbReference type="RefSeq" id="WP_200281113.1">
    <property type="nucleotide sequence ID" value="NZ_JAENII010000011.1"/>
</dbReference>
<comment type="caution">
    <text evidence="3">The sequence shown here is derived from an EMBL/GenBank/DDBJ whole genome shotgun (WGS) entry which is preliminary data.</text>
</comment>
<dbReference type="SMART" id="SM00382">
    <property type="entry name" value="AAA"/>
    <property type="match status" value="1"/>
</dbReference>
<dbReference type="Pfam" id="PF12458">
    <property type="entry name" value="DUF3686"/>
    <property type="match status" value="1"/>
</dbReference>
<feature type="compositionally biased region" description="Basic and acidic residues" evidence="1">
    <location>
        <begin position="1700"/>
        <end position="1711"/>
    </location>
</feature>
<feature type="domain" description="AAA+ ATPase" evidence="2">
    <location>
        <begin position="1261"/>
        <end position="1413"/>
    </location>
</feature>
<accession>A0A934VFB2</accession>
<organism evidence="3 4">
    <name type="scientific">Haloferula rosea</name>
    <dbReference type="NCBI Taxonomy" id="490093"/>
    <lineage>
        <taxon>Bacteria</taxon>
        <taxon>Pseudomonadati</taxon>
        <taxon>Verrucomicrobiota</taxon>
        <taxon>Verrucomicrobiia</taxon>
        <taxon>Verrucomicrobiales</taxon>
        <taxon>Verrucomicrobiaceae</taxon>
        <taxon>Haloferula</taxon>
    </lineage>
</organism>
<dbReference type="SUPFAM" id="SSF52540">
    <property type="entry name" value="P-loop containing nucleoside triphosphate hydrolases"/>
    <property type="match status" value="1"/>
</dbReference>
<evidence type="ECO:0000313" key="4">
    <source>
        <dbReference type="Proteomes" id="UP000658278"/>
    </source>
</evidence>
<feature type="region of interest" description="Disordered" evidence="1">
    <location>
        <begin position="1667"/>
        <end position="1711"/>
    </location>
</feature>
<dbReference type="Pfam" id="PF25472">
    <property type="entry name" value="DUF7902"/>
    <property type="match status" value="1"/>
</dbReference>
<protein>
    <submittedName>
        <fullName evidence="3">DNA repair ATPase</fullName>
    </submittedName>
</protein>
<dbReference type="InterPro" id="IPR003593">
    <property type="entry name" value="AAA+_ATPase"/>
</dbReference>
<dbReference type="EMBL" id="JAENII010000011">
    <property type="protein sequence ID" value="MBK1828184.1"/>
    <property type="molecule type" value="Genomic_DNA"/>
</dbReference>
<gene>
    <name evidence="3" type="ORF">JIN81_14215</name>
</gene>
<dbReference type="Pfam" id="PF00004">
    <property type="entry name" value="AAA"/>
    <property type="match status" value="1"/>
</dbReference>